<accession>A0ABX4EKB2</accession>
<dbReference type="RefSeq" id="WP_094447946.1">
    <property type="nucleotide sequence ID" value="NZ_CP091802.1"/>
</dbReference>
<keyword evidence="12" id="KW-1015">Disulfide bond</keyword>
<proteinExistence type="predicted"/>
<keyword evidence="11" id="KW-0472">Membrane</keyword>
<dbReference type="Proteomes" id="UP000216189">
    <property type="component" value="Unassembled WGS sequence"/>
</dbReference>
<evidence type="ECO:0000256" key="7">
    <source>
        <dbReference type="ARBA" id="ARBA00022824"/>
    </source>
</evidence>
<evidence type="ECO:0000313" key="15">
    <source>
        <dbReference type="EMBL" id="OYP57132.1"/>
    </source>
</evidence>
<gene>
    <name evidence="15" type="ORF">CIK91_00835</name>
</gene>
<keyword evidence="13" id="KW-0325">Glycoprotein</keyword>
<dbReference type="InterPro" id="IPR003406">
    <property type="entry name" value="Glyco_trans_14"/>
</dbReference>
<dbReference type="EMBL" id="NPJF01000009">
    <property type="protein sequence ID" value="OYP57132.1"/>
    <property type="molecule type" value="Genomic_DNA"/>
</dbReference>
<comment type="caution">
    <text evidence="15">The sequence shown here is derived from an EMBL/GenBank/DDBJ whole genome shotgun (WGS) entry which is preliminary data.</text>
</comment>
<keyword evidence="9" id="KW-1133">Transmembrane helix</keyword>
<keyword evidence="10" id="KW-0333">Golgi apparatus</keyword>
<comment type="subcellular location">
    <subcellularLocation>
        <location evidence="2">Endoplasmic reticulum membrane</location>
        <topology evidence="2">Single-pass type II membrane protein</topology>
    </subcellularLocation>
    <subcellularLocation>
        <location evidence="1">Golgi apparatus membrane</location>
        <topology evidence="1">Single-pass type II membrane protein</topology>
    </subcellularLocation>
</comment>
<evidence type="ECO:0000256" key="11">
    <source>
        <dbReference type="ARBA" id="ARBA00023136"/>
    </source>
</evidence>
<keyword evidence="16" id="KW-1185">Reference proteome</keyword>
<keyword evidence="5" id="KW-0812">Transmembrane</keyword>
<evidence type="ECO:0000256" key="10">
    <source>
        <dbReference type="ARBA" id="ARBA00023034"/>
    </source>
</evidence>
<keyword evidence="7" id="KW-0256">Endoplasmic reticulum</keyword>
<keyword evidence="4" id="KW-0808">Transferase</keyword>
<protein>
    <recommendedName>
        <fullName evidence="14">Peptide O-xylosyltransferase</fullName>
    </recommendedName>
</protein>
<reference evidence="15 16" key="1">
    <citation type="submission" date="2017-08" db="EMBL/GenBank/DDBJ databases">
        <title>Comparative genomics of non-oral Prevotella species.</title>
        <authorList>
            <person name="Accetto T."/>
            <person name="Nograsek B."/>
            <person name="Avgustin G."/>
        </authorList>
    </citation>
    <scope>NUCLEOTIDE SEQUENCE [LARGE SCALE GENOMIC DNA]</scope>
    <source>
        <strain evidence="15 16">TC1-1</strain>
    </source>
</reference>
<dbReference type="PANTHER" id="PTHR46025:SF3">
    <property type="entry name" value="XYLOSYLTRANSFERASE OXT"/>
    <property type="match status" value="1"/>
</dbReference>
<keyword evidence="6" id="KW-0479">Metal-binding</keyword>
<evidence type="ECO:0000256" key="13">
    <source>
        <dbReference type="ARBA" id="ARBA00023180"/>
    </source>
</evidence>
<evidence type="ECO:0000256" key="5">
    <source>
        <dbReference type="ARBA" id="ARBA00022692"/>
    </source>
</evidence>
<evidence type="ECO:0000313" key="16">
    <source>
        <dbReference type="Proteomes" id="UP000216189"/>
    </source>
</evidence>
<evidence type="ECO:0000256" key="2">
    <source>
        <dbReference type="ARBA" id="ARBA00004648"/>
    </source>
</evidence>
<keyword evidence="3" id="KW-0328">Glycosyltransferase</keyword>
<evidence type="ECO:0000256" key="4">
    <source>
        <dbReference type="ARBA" id="ARBA00022679"/>
    </source>
</evidence>
<keyword evidence="8" id="KW-0735">Signal-anchor</keyword>
<dbReference type="PANTHER" id="PTHR46025">
    <property type="entry name" value="XYLOSYLTRANSFERASE OXT"/>
    <property type="match status" value="1"/>
</dbReference>
<organism evidence="15 16">
    <name type="scientific">Segatella bryantii</name>
    <name type="common">Prevotella bryantii</name>
    <dbReference type="NCBI Taxonomy" id="77095"/>
    <lineage>
        <taxon>Bacteria</taxon>
        <taxon>Pseudomonadati</taxon>
        <taxon>Bacteroidota</taxon>
        <taxon>Bacteroidia</taxon>
        <taxon>Bacteroidales</taxon>
        <taxon>Prevotellaceae</taxon>
        <taxon>Segatella</taxon>
    </lineage>
</organism>
<evidence type="ECO:0000256" key="3">
    <source>
        <dbReference type="ARBA" id="ARBA00022676"/>
    </source>
</evidence>
<evidence type="ECO:0000256" key="6">
    <source>
        <dbReference type="ARBA" id="ARBA00022723"/>
    </source>
</evidence>
<evidence type="ECO:0000256" key="9">
    <source>
        <dbReference type="ARBA" id="ARBA00022989"/>
    </source>
</evidence>
<evidence type="ECO:0000256" key="14">
    <source>
        <dbReference type="ARBA" id="ARBA00042865"/>
    </source>
</evidence>
<evidence type="ECO:0000256" key="8">
    <source>
        <dbReference type="ARBA" id="ARBA00022968"/>
    </source>
</evidence>
<dbReference type="InterPro" id="IPR043538">
    <property type="entry name" value="XYLT"/>
</dbReference>
<sequence>MNHAFILQAHIEPELLKRIVSKIVAPNHFFFINIDKKVDIEPFKDVLDGIPNISFLNDEDRLSVNWGGFSQIACTLRLLKKTLSSPDNIEYVHSISGQDYPIKSNEEFDAFFNQYRGESFMMYDTPEEHDEWSKPKGKYEQRYMRYSFNDIHPTVGTKLVQKVVRLIERFHYLRKPIPNIYAGWSWFTWHRSVVEFVLKYLDKHPAYEKRFHNTSCCDELIFHTMLYPYLKELNIHPDEALRYIDWHPEASYKGTLPKILDERDYNKIINSNAMFCRKVDFKHSAALLDLLAIR</sequence>
<evidence type="ECO:0000256" key="1">
    <source>
        <dbReference type="ARBA" id="ARBA00004323"/>
    </source>
</evidence>
<dbReference type="Pfam" id="PF02485">
    <property type="entry name" value="Branch"/>
    <property type="match status" value="1"/>
</dbReference>
<evidence type="ECO:0000256" key="12">
    <source>
        <dbReference type="ARBA" id="ARBA00023157"/>
    </source>
</evidence>
<name>A0ABX4EKB2_SEGBR</name>